<keyword evidence="1" id="KW-0472">Membrane</keyword>
<keyword evidence="1" id="KW-0812">Transmembrane</keyword>
<evidence type="ECO:0000313" key="2">
    <source>
        <dbReference type="EMBL" id="GAB1219953.1"/>
    </source>
</evidence>
<feature type="transmembrane region" description="Helical" evidence="1">
    <location>
        <begin position="35"/>
        <end position="58"/>
    </location>
</feature>
<dbReference type="EMBL" id="BAAFRS010000248">
    <property type="protein sequence ID" value="GAB1225256.1"/>
    <property type="molecule type" value="Genomic_DNA"/>
</dbReference>
<keyword evidence="1" id="KW-1133">Transmembrane helix</keyword>
<organism evidence="3 4">
    <name type="scientific">Entamoeba nuttalli</name>
    <dbReference type="NCBI Taxonomy" id="412467"/>
    <lineage>
        <taxon>Eukaryota</taxon>
        <taxon>Amoebozoa</taxon>
        <taxon>Evosea</taxon>
        <taxon>Archamoebae</taxon>
        <taxon>Mastigamoebida</taxon>
        <taxon>Entamoebidae</taxon>
        <taxon>Entamoeba</taxon>
    </lineage>
</organism>
<comment type="caution">
    <text evidence="3">The sequence shown here is derived from an EMBL/GenBank/DDBJ whole genome shotgun (WGS) entry which is preliminary data.</text>
</comment>
<dbReference type="EMBL" id="BAAFRS010000047">
    <property type="protein sequence ID" value="GAB1219953.1"/>
    <property type="molecule type" value="Genomic_DNA"/>
</dbReference>
<keyword evidence="4" id="KW-1185">Reference proteome</keyword>
<evidence type="ECO:0000256" key="1">
    <source>
        <dbReference type="SAM" id="Phobius"/>
    </source>
</evidence>
<proteinExistence type="predicted"/>
<sequence length="67" mass="7070">MAGKYWLTYRKGKSLSTQPGMFGVGTAAGIPVTPYFVMILSIGLIAVVIVGHIVAHMFGGNSNPTMN</sequence>
<evidence type="ECO:0000313" key="4">
    <source>
        <dbReference type="Proteomes" id="UP001628156"/>
    </source>
</evidence>
<evidence type="ECO:0000313" key="3">
    <source>
        <dbReference type="EMBL" id="GAB1225256.1"/>
    </source>
</evidence>
<gene>
    <name evidence="2" type="ORF">ENUP19_0047G0012</name>
    <name evidence="3" type="ORF">ENUP19_0248G0026</name>
</gene>
<reference evidence="3 4" key="1">
    <citation type="journal article" date="2019" name="PLoS Negl. Trop. Dis.">
        <title>Whole genome sequencing of Entamoeba nuttalli reveals mammalian host-related molecular signatures and a novel octapeptide-repeat surface protein.</title>
        <authorList>
            <person name="Tanaka M."/>
            <person name="Makiuchi T."/>
            <person name="Komiyama T."/>
            <person name="Shiina T."/>
            <person name="Osaki K."/>
            <person name="Tachibana H."/>
        </authorList>
    </citation>
    <scope>NUCLEOTIDE SEQUENCE [LARGE SCALE GENOMIC DNA]</scope>
    <source>
        <strain evidence="3 4">P19-061405</strain>
    </source>
</reference>
<reference evidence="3" key="2">
    <citation type="submission" date="2024-08" db="EMBL/GenBank/DDBJ databases">
        <title>Draft genome assembly of Entamoeba nuttalli using a combination of long-read and short-read sequencing data.</title>
        <authorList>
            <person name="Tanaka M."/>
            <person name="Tachibana H."/>
        </authorList>
    </citation>
    <scope>NUCLEOTIDE SEQUENCE</scope>
    <source>
        <strain evidence="3">P19-061405</strain>
    </source>
</reference>
<accession>A0ABQ0DQX2</accession>
<dbReference type="Proteomes" id="UP001628156">
    <property type="component" value="Unassembled WGS sequence"/>
</dbReference>
<name>A0ABQ0DQX2_9EUKA</name>
<protein>
    <submittedName>
        <fullName evidence="3">Uncharacterized protein</fullName>
    </submittedName>
</protein>